<proteinExistence type="predicted"/>
<protein>
    <submittedName>
        <fullName evidence="1">Bifunctional 2-dehydro-3-deoxygluconokinase/2-dehydro-3-deoxygalactonokinase</fullName>
        <ecNumber evidence="1">2.7.1.178</ecNumber>
    </submittedName>
</protein>
<evidence type="ECO:0000313" key="2">
    <source>
        <dbReference type="Proteomes" id="UP000033636"/>
    </source>
</evidence>
<comment type="caution">
    <text evidence="1">The sequence shown here is derived from an EMBL/GenBank/DDBJ whole genome shotgun (WGS) entry which is preliminary data.</text>
</comment>
<sequence length="310" mass="33913">MTDVVALGEPLVQLNAVTPGPLRYVVYFERHIAGSELNFCVAVALNGLSCSLIARVGDDEFGRAVIEYLRARGVDASHMVVDREAQTGIYFVQRHYPVPNRSVLVYYRRGSAGSRLSPSDLDEQLIKSARIVHSSGITLAISDSAREAVYRAFELARARTFDTNIRPKLWRSPDEAREAVLKALKAGVEVLVTDPDDTKILLGVSEPAEAYRRYKELGVNVLVYKEGARGAYVFWEGGSYFRPAFNVRVEDPTGAGDAMAGTFVALYLKGVDPRRALDAASAASALVVGVRGDNESIPTPEDAEEFLRSI</sequence>
<evidence type="ECO:0000313" key="1">
    <source>
        <dbReference type="EMBL" id="MFB6489643.1"/>
    </source>
</evidence>
<dbReference type="EMBL" id="JZWT02000001">
    <property type="protein sequence ID" value="MFB6489643.1"/>
    <property type="molecule type" value="Genomic_DNA"/>
</dbReference>
<reference evidence="1" key="1">
    <citation type="submission" date="2024-07" db="EMBL/GenBank/DDBJ databases">
        <title>Metagenome and Metagenome-Assembled Genomes of Archaea from a hot spring from the geothermal field of Los Azufres, Mexico.</title>
        <authorList>
            <person name="Marin-Paredes R."/>
            <person name="Martinez-Romero E."/>
            <person name="Servin-Garciduenas L.E."/>
        </authorList>
    </citation>
    <scope>NUCLEOTIDE SEQUENCE</scope>
</reference>
<keyword evidence="1" id="KW-0808">Transferase</keyword>
<organism evidence="1 2">
    <name type="scientific">Thermoproteus sp. AZ2</name>
    <dbReference type="NCBI Taxonomy" id="1609232"/>
    <lineage>
        <taxon>Archaea</taxon>
        <taxon>Thermoproteota</taxon>
        <taxon>Thermoprotei</taxon>
        <taxon>Thermoproteales</taxon>
        <taxon>Thermoproteaceae</taxon>
        <taxon>Thermoproteus</taxon>
    </lineage>
</organism>
<dbReference type="Proteomes" id="UP000033636">
    <property type="component" value="Unassembled WGS sequence"/>
</dbReference>
<name>A0ACC6UYF7_9CREN</name>
<dbReference type="EC" id="2.7.1.178" evidence="1"/>
<accession>A0ACC6UYF7</accession>
<gene>
    <name evidence="1" type="primary">kdgK</name>
    <name evidence="1" type="ORF">TU35_000065</name>
</gene>